<keyword evidence="2" id="KW-1185">Reference proteome</keyword>
<organism evidence="1 2">
    <name type="scientific">Gordonia phage Neville</name>
    <dbReference type="NCBI Taxonomy" id="2301693"/>
    <lineage>
        <taxon>Viruses</taxon>
        <taxon>Duplodnaviria</taxon>
        <taxon>Heunggongvirae</taxon>
        <taxon>Uroviricota</taxon>
        <taxon>Caudoviricetes</taxon>
        <taxon>Deeyouvirinae</taxon>
        <taxon>Nevillevirus</taxon>
        <taxon>Nevillevirus neville</taxon>
    </lineage>
</organism>
<dbReference type="Proteomes" id="UP000261731">
    <property type="component" value="Segment"/>
</dbReference>
<dbReference type="RefSeq" id="YP_010245876.1">
    <property type="nucleotide sequence ID" value="NC_060131.1"/>
</dbReference>
<accession>A0A385E0J4</accession>
<dbReference type="InterPro" id="IPR057003">
    <property type="entry name" value="Phage_tail_terminator_2"/>
</dbReference>
<evidence type="ECO:0000313" key="1">
    <source>
        <dbReference type="EMBL" id="AXQ64392.1"/>
    </source>
</evidence>
<gene>
    <name evidence="1" type="primary">20</name>
    <name evidence="1" type="ORF">SEA_NEVILLE_20</name>
</gene>
<evidence type="ECO:0000313" key="2">
    <source>
        <dbReference type="Proteomes" id="UP000261731"/>
    </source>
</evidence>
<dbReference type="GeneID" id="70080395"/>
<sequence>MPFTFPDWYEGGYEDAEKAVRAMLVPFLKLVDPKPYWCAYLPDEYSESLPIVSSYRTGGSADPVKKFMDDAHIEVWAITERRSDSWDLLEYCRQMLLSYARGGIVTDPDSGRIFNISSVSEVVGPELTQMTVPDERAVSATFVVTTRKEAGLPDYARIRRQLQA</sequence>
<dbReference type="KEGG" id="vg:70080395"/>
<dbReference type="EMBL" id="MH651182">
    <property type="protein sequence ID" value="AXQ64392.1"/>
    <property type="molecule type" value="Genomic_DNA"/>
</dbReference>
<protein>
    <submittedName>
        <fullName evidence="1">Tail terminator</fullName>
    </submittedName>
</protein>
<reference evidence="1 2" key="1">
    <citation type="submission" date="2018-07" db="EMBL/GenBank/DDBJ databases">
        <authorList>
            <person name="Bragdon E."/>
            <person name="Orellana H."/>
            <person name="Sterchele H."/>
            <person name="Molloy S.D."/>
            <person name="Garlena R.A."/>
            <person name="Russell D.A."/>
            <person name="Pope W.H."/>
            <person name="Jacobs-Sera D."/>
            <person name="Hatfull G.F."/>
        </authorList>
    </citation>
    <scope>NUCLEOTIDE SEQUENCE [LARGE SCALE GENOMIC DNA]</scope>
</reference>
<name>A0A385E0J4_9CAUD</name>
<proteinExistence type="predicted"/>
<dbReference type="Pfam" id="PF23841">
    <property type="entry name" value="Phage_tail_terminator_2"/>
    <property type="match status" value="1"/>
</dbReference>